<dbReference type="EMBL" id="QJKJ01002272">
    <property type="protein sequence ID" value="RDY03567.1"/>
    <property type="molecule type" value="Genomic_DNA"/>
</dbReference>
<evidence type="ECO:0000256" key="1">
    <source>
        <dbReference type="ARBA" id="ARBA00022670"/>
    </source>
</evidence>
<accession>A0A371HL94</accession>
<sequence length="381" mass="43943">MKDTLPNKATYGRKSVDVHEKGCIRESKSLCDVPVILVPKKDIQVKYRHVIPRFGDLLDELHSACIFSKIDLHNKYHQIRMREGDEWKTAFKTKFGLYEWIVMSFGLTNAPSTFMRHMNHVLRSLIGQCVIVYFGKNLVYFTCMDDHVTHVQQVLQLLKDESLYVNLKMCMFCTQEVIFFGFFVSSKEVQVDEEKVKVIQIGQHLRVLTSFYRCFVRDFNTIIALLNEIIKKYVGRAPRESLPNLKGKSSMLLFEPCKRGSIICCSMNSSSIVTTSRLRKANIVADALYKRHMLLAILETKFLGFESLEPFLEDLLGCFVGKTMKTWEAWLPHIKFSYNIVNKTTSYTPFELVYGYNPQFPLDLVPLPMPSKANPEGLSKA</sequence>
<keyword evidence="10" id="KW-1185">Reference proteome</keyword>
<dbReference type="Pfam" id="PF00078">
    <property type="entry name" value="RVT_1"/>
    <property type="match status" value="1"/>
</dbReference>
<keyword evidence="3" id="KW-0548">Nucleotidyltransferase</keyword>
<dbReference type="Gene3D" id="3.30.70.270">
    <property type="match status" value="1"/>
</dbReference>
<keyword evidence="6" id="KW-0378">Hydrolase</keyword>
<dbReference type="PANTHER" id="PTHR24559">
    <property type="entry name" value="TRANSPOSON TY3-I GAG-POL POLYPROTEIN"/>
    <property type="match status" value="1"/>
</dbReference>
<evidence type="ECO:0000256" key="4">
    <source>
        <dbReference type="ARBA" id="ARBA00022722"/>
    </source>
</evidence>
<organism evidence="9 10">
    <name type="scientific">Mucuna pruriens</name>
    <name type="common">Velvet bean</name>
    <name type="synonym">Dolichos pruriens</name>
    <dbReference type="NCBI Taxonomy" id="157652"/>
    <lineage>
        <taxon>Eukaryota</taxon>
        <taxon>Viridiplantae</taxon>
        <taxon>Streptophyta</taxon>
        <taxon>Embryophyta</taxon>
        <taxon>Tracheophyta</taxon>
        <taxon>Spermatophyta</taxon>
        <taxon>Magnoliopsida</taxon>
        <taxon>eudicotyledons</taxon>
        <taxon>Gunneridae</taxon>
        <taxon>Pentapetalae</taxon>
        <taxon>rosids</taxon>
        <taxon>fabids</taxon>
        <taxon>Fabales</taxon>
        <taxon>Fabaceae</taxon>
        <taxon>Papilionoideae</taxon>
        <taxon>50 kb inversion clade</taxon>
        <taxon>NPAAA clade</taxon>
        <taxon>indigoferoid/millettioid clade</taxon>
        <taxon>Phaseoleae</taxon>
        <taxon>Mucuna</taxon>
    </lineage>
</organism>
<evidence type="ECO:0000256" key="5">
    <source>
        <dbReference type="ARBA" id="ARBA00022759"/>
    </source>
</evidence>
<keyword evidence="2" id="KW-0808">Transferase</keyword>
<dbReference type="SUPFAM" id="SSF56672">
    <property type="entry name" value="DNA/RNA polymerases"/>
    <property type="match status" value="1"/>
</dbReference>
<evidence type="ECO:0000256" key="7">
    <source>
        <dbReference type="ARBA" id="ARBA00022918"/>
    </source>
</evidence>
<dbReference type="InterPro" id="IPR043502">
    <property type="entry name" value="DNA/RNA_pol_sf"/>
</dbReference>
<keyword evidence="7" id="KW-0695">RNA-directed DNA polymerase</keyword>
<proteinExistence type="predicted"/>
<dbReference type="InterPro" id="IPR043128">
    <property type="entry name" value="Rev_trsase/Diguanyl_cyclase"/>
</dbReference>
<dbReference type="GO" id="GO:0003964">
    <property type="term" value="F:RNA-directed DNA polymerase activity"/>
    <property type="evidence" value="ECO:0007669"/>
    <property type="project" value="UniProtKB-KW"/>
</dbReference>
<gene>
    <name evidence="9" type="ORF">CR513_12832</name>
</gene>
<dbReference type="FunFam" id="3.10.10.10:FF:000007">
    <property type="entry name" value="Retrovirus-related Pol polyprotein from transposon 17.6-like Protein"/>
    <property type="match status" value="1"/>
</dbReference>
<dbReference type="InterPro" id="IPR036397">
    <property type="entry name" value="RNaseH_sf"/>
</dbReference>
<feature type="domain" description="Reverse transcriptase" evidence="8">
    <location>
        <begin position="47"/>
        <end position="182"/>
    </location>
</feature>
<dbReference type="GO" id="GO:0003676">
    <property type="term" value="F:nucleic acid binding"/>
    <property type="evidence" value="ECO:0007669"/>
    <property type="project" value="InterPro"/>
</dbReference>
<keyword evidence="4" id="KW-0540">Nuclease</keyword>
<dbReference type="Gene3D" id="3.30.420.10">
    <property type="entry name" value="Ribonuclease H-like superfamily/Ribonuclease H"/>
    <property type="match status" value="1"/>
</dbReference>
<dbReference type="GO" id="GO:0004519">
    <property type="term" value="F:endonuclease activity"/>
    <property type="evidence" value="ECO:0007669"/>
    <property type="project" value="UniProtKB-KW"/>
</dbReference>
<evidence type="ECO:0000256" key="3">
    <source>
        <dbReference type="ARBA" id="ARBA00022695"/>
    </source>
</evidence>
<dbReference type="OrthoDB" id="1833471at2759"/>
<dbReference type="InterPro" id="IPR053134">
    <property type="entry name" value="RNA-dir_DNA_polymerase"/>
</dbReference>
<keyword evidence="5" id="KW-0255">Endonuclease</keyword>
<dbReference type="CDD" id="cd01647">
    <property type="entry name" value="RT_LTR"/>
    <property type="match status" value="1"/>
</dbReference>
<evidence type="ECO:0000256" key="2">
    <source>
        <dbReference type="ARBA" id="ARBA00022679"/>
    </source>
</evidence>
<dbReference type="GO" id="GO:0006508">
    <property type="term" value="P:proteolysis"/>
    <property type="evidence" value="ECO:0007669"/>
    <property type="project" value="UniProtKB-KW"/>
</dbReference>
<evidence type="ECO:0000256" key="6">
    <source>
        <dbReference type="ARBA" id="ARBA00022801"/>
    </source>
</evidence>
<dbReference type="InterPro" id="IPR000477">
    <property type="entry name" value="RT_dom"/>
</dbReference>
<feature type="non-terminal residue" evidence="9">
    <location>
        <position position="1"/>
    </location>
</feature>
<evidence type="ECO:0000259" key="8">
    <source>
        <dbReference type="Pfam" id="PF00078"/>
    </source>
</evidence>
<protein>
    <recommendedName>
        <fullName evidence="8">Reverse transcriptase domain-containing protein</fullName>
    </recommendedName>
</protein>
<dbReference type="AlphaFoldDB" id="A0A371HL94"/>
<dbReference type="Gene3D" id="3.10.10.10">
    <property type="entry name" value="HIV Type 1 Reverse Transcriptase, subunit A, domain 1"/>
    <property type="match status" value="1"/>
</dbReference>
<dbReference type="PANTHER" id="PTHR24559:SF437">
    <property type="entry name" value="RNA-DIRECTED DNA POLYMERASE HOMOLOG"/>
    <property type="match status" value="1"/>
</dbReference>
<dbReference type="Proteomes" id="UP000257109">
    <property type="component" value="Unassembled WGS sequence"/>
</dbReference>
<keyword evidence="1" id="KW-0645">Protease</keyword>
<dbReference type="GO" id="GO:0008233">
    <property type="term" value="F:peptidase activity"/>
    <property type="evidence" value="ECO:0007669"/>
    <property type="project" value="UniProtKB-KW"/>
</dbReference>
<evidence type="ECO:0000313" key="10">
    <source>
        <dbReference type="Proteomes" id="UP000257109"/>
    </source>
</evidence>
<name>A0A371HL94_MUCPR</name>
<comment type="caution">
    <text evidence="9">The sequence shown here is derived from an EMBL/GenBank/DDBJ whole genome shotgun (WGS) entry which is preliminary data.</text>
</comment>
<evidence type="ECO:0000313" key="9">
    <source>
        <dbReference type="EMBL" id="RDY03567.1"/>
    </source>
</evidence>
<reference evidence="9" key="1">
    <citation type="submission" date="2018-05" db="EMBL/GenBank/DDBJ databases">
        <title>Draft genome of Mucuna pruriens seed.</title>
        <authorList>
            <person name="Nnadi N.E."/>
            <person name="Vos R."/>
            <person name="Hasami M.H."/>
            <person name="Devisetty U.K."/>
            <person name="Aguiy J.C."/>
        </authorList>
    </citation>
    <scope>NUCLEOTIDE SEQUENCE [LARGE SCALE GENOMIC DNA]</scope>
    <source>
        <strain evidence="9">JCA_2017</strain>
    </source>
</reference>